<evidence type="ECO:0000256" key="2">
    <source>
        <dbReference type="SAM" id="MobiDB-lite"/>
    </source>
</evidence>
<dbReference type="EMBL" id="JAEPRD010000011">
    <property type="protein sequence ID" value="KAG2210453.1"/>
    <property type="molecule type" value="Genomic_DNA"/>
</dbReference>
<dbReference type="PROSITE" id="PS50966">
    <property type="entry name" value="ZF_SWIM"/>
    <property type="match status" value="1"/>
</dbReference>
<name>A0A8H7RH11_9FUNG</name>
<accession>A0A8H7RH11</accession>
<dbReference type="Pfam" id="PF04434">
    <property type="entry name" value="SWIM"/>
    <property type="match status" value="1"/>
</dbReference>
<dbReference type="InterPro" id="IPR007527">
    <property type="entry name" value="Znf_SWIM"/>
</dbReference>
<dbReference type="CDD" id="cd16494">
    <property type="entry name" value="RING-CH-C4HC3_ZSWM2"/>
    <property type="match status" value="1"/>
</dbReference>
<dbReference type="PANTHER" id="PTHR21540">
    <property type="entry name" value="RING FINGER AND SWIM DOMAIN-CONTAINING PROTEIN 2"/>
    <property type="match status" value="1"/>
</dbReference>
<evidence type="ECO:0000259" key="4">
    <source>
        <dbReference type="PROSITE" id="PS50966"/>
    </source>
</evidence>
<dbReference type="Pfam" id="PF13639">
    <property type="entry name" value="zf-RING_2"/>
    <property type="match status" value="1"/>
</dbReference>
<feature type="region of interest" description="Disordered" evidence="2">
    <location>
        <begin position="1"/>
        <end position="32"/>
    </location>
</feature>
<gene>
    <name evidence="5" type="ORF">INT47_002395</name>
</gene>
<evidence type="ECO:0000313" key="6">
    <source>
        <dbReference type="Proteomes" id="UP000603453"/>
    </source>
</evidence>
<keyword evidence="1" id="KW-0862">Zinc</keyword>
<evidence type="ECO:0000259" key="3">
    <source>
        <dbReference type="PROSITE" id="PS50089"/>
    </source>
</evidence>
<proteinExistence type="predicted"/>
<dbReference type="AlphaFoldDB" id="A0A8H7RH11"/>
<organism evidence="5 6">
    <name type="scientific">Mucor saturninus</name>
    <dbReference type="NCBI Taxonomy" id="64648"/>
    <lineage>
        <taxon>Eukaryota</taxon>
        <taxon>Fungi</taxon>
        <taxon>Fungi incertae sedis</taxon>
        <taxon>Mucoromycota</taxon>
        <taxon>Mucoromycotina</taxon>
        <taxon>Mucoromycetes</taxon>
        <taxon>Mucorales</taxon>
        <taxon>Mucorineae</taxon>
        <taxon>Mucoraceae</taxon>
        <taxon>Mucor</taxon>
    </lineage>
</organism>
<dbReference type="SUPFAM" id="SSF57850">
    <property type="entry name" value="RING/U-box"/>
    <property type="match status" value="1"/>
</dbReference>
<dbReference type="InterPro" id="IPR013083">
    <property type="entry name" value="Znf_RING/FYVE/PHD"/>
</dbReference>
<dbReference type="OrthoDB" id="2122982at2759"/>
<keyword evidence="1" id="KW-0479">Metal-binding</keyword>
<sequence>MVTTRSSVKFEPVNTSVTQQEASSSSVKREKPIVRPILPRPTRANKGKGKASINIAVPTNTVSHSTEQAMKRGIPDHAGLMQDKKAKIEVGTMPAVKTEPIYQPINGNATYSTRAIQTVPVSQTGNVPYTNQTIKAEPFSGQTLYAQPIITNPATWMHPQTSNGPIWVQPPPSGPIWVQPPTPNQAIHVQPPTTNQAFNIQPPTPNQAIYVQPPMLGQAINIQPATTTVKKETKVAKPRVKKEPKAKAPKVKKEPKPKAVKAKKEPVPKTPKRKPAFKLPPEADIYMNDAMRSRVVRAMKQRMFVMSRELSQSDESVEKFEVLGSVGNNYTVTIGPTIKCSCMDYAIRRVHCKHILMILLKVYRLPYDNPIFKRLQTTVLERIEARTHARMVDPSVLVPREIREKILSITQRNHPQAASPAIDKTTERRPLDTSDCPVCFEEFEEAKIAEIDFCKTCGNNVHKECFQMWARSKGSNVSCVYCRAKWVKDTPAVAGPSKKSVRELDPTHINENYYANFADELGIERTRDTSTYKYRGSYPIREWD</sequence>
<feature type="region of interest" description="Disordered" evidence="2">
    <location>
        <begin position="229"/>
        <end position="278"/>
    </location>
</feature>
<dbReference type="GO" id="GO:0061630">
    <property type="term" value="F:ubiquitin protein ligase activity"/>
    <property type="evidence" value="ECO:0007669"/>
    <property type="project" value="InterPro"/>
</dbReference>
<dbReference type="GO" id="GO:0008270">
    <property type="term" value="F:zinc ion binding"/>
    <property type="evidence" value="ECO:0007669"/>
    <property type="project" value="UniProtKB-KW"/>
</dbReference>
<dbReference type="PROSITE" id="PS50089">
    <property type="entry name" value="ZF_RING_2"/>
    <property type="match status" value="1"/>
</dbReference>
<feature type="domain" description="SWIM-type" evidence="4">
    <location>
        <begin position="330"/>
        <end position="363"/>
    </location>
</feature>
<feature type="domain" description="RING-type" evidence="3">
    <location>
        <begin position="436"/>
        <end position="483"/>
    </location>
</feature>
<keyword evidence="1" id="KW-0863">Zinc-finger</keyword>
<dbReference type="InterPro" id="IPR001841">
    <property type="entry name" value="Znf_RING"/>
</dbReference>
<dbReference type="Proteomes" id="UP000603453">
    <property type="component" value="Unassembled WGS sequence"/>
</dbReference>
<feature type="compositionally biased region" description="Basic and acidic residues" evidence="2">
    <location>
        <begin position="229"/>
        <end position="267"/>
    </location>
</feature>
<evidence type="ECO:0000313" key="5">
    <source>
        <dbReference type="EMBL" id="KAG2210453.1"/>
    </source>
</evidence>
<feature type="compositionally biased region" description="Polar residues" evidence="2">
    <location>
        <begin position="1"/>
        <end position="26"/>
    </location>
</feature>
<dbReference type="InterPro" id="IPR039903">
    <property type="entry name" value="Zswim2"/>
</dbReference>
<comment type="caution">
    <text evidence="5">The sequence shown here is derived from an EMBL/GenBank/DDBJ whole genome shotgun (WGS) entry which is preliminary data.</text>
</comment>
<evidence type="ECO:0000256" key="1">
    <source>
        <dbReference type="PROSITE-ProRule" id="PRU00175"/>
    </source>
</evidence>
<dbReference type="Gene3D" id="3.30.40.10">
    <property type="entry name" value="Zinc/RING finger domain, C3HC4 (zinc finger)"/>
    <property type="match status" value="1"/>
</dbReference>
<protein>
    <submittedName>
        <fullName evidence="5">Uncharacterized protein</fullName>
    </submittedName>
</protein>
<reference evidence="5" key="1">
    <citation type="submission" date="2020-12" db="EMBL/GenBank/DDBJ databases">
        <title>Metabolic potential, ecology and presence of endohyphal bacteria is reflected in genomic diversity of Mucoromycotina.</title>
        <authorList>
            <person name="Muszewska A."/>
            <person name="Okrasinska A."/>
            <person name="Steczkiewicz K."/>
            <person name="Drgas O."/>
            <person name="Orlowska M."/>
            <person name="Perlinska-Lenart U."/>
            <person name="Aleksandrzak-Piekarczyk T."/>
            <person name="Szatraj K."/>
            <person name="Zielenkiewicz U."/>
            <person name="Pilsyk S."/>
            <person name="Malc E."/>
            <person name="Mieczkowski P."/>
            <person name="Kruszewska J.S."/>
            <person name="Biernat P."/>
            <person name="Pawlowska J."/>
        </authorList>
    </citation>
    <scope>NUCLEOTIDE SEQUENCE</scope>
    <source>
        <strain evidence="5">WA0000017839</strain>
    </source>
</reference>
<keyword evidence="6" id="KW-1185">Reference proteome</keyword>
<dbReference type="PANTHER" id="PTHR21540:SF0">
    <property type="entry name" value="PHD FAMILY PROTEIN"/>
    <property type="match status" value="1"/>
</dbReference>